<dbReference type="GO" id="GO:0005886">
    <property type="term" value="C:plasma membrane"/>
    <property type="evidence" value="ECO:0007669"/>
    <property type="project" value="UniProtKB-SubCell"/>
</dbReference>
<accession>A0A0H5DR84</accession>
<keyword evidence="5 7" id="KW-1133">Transmembrane helix</keyword>
<reference evidence="10" key="1">
    <citation type="submission" date="2015-06" db="EMBL/GenBank/DDBJ databases">
        <authorList>
            <person name="Bertelli C."/>
        </authorList>
    </citation>
    <scope>NUCLEOTIDE SEQUENCE [LARGE SCALE GENOMIC DNA]</scope>
    <source>
        <strain evidence="10">CRIB-30</strain>
    </source>
</reference>
<evidence type="ECO:0000313" key="10">
    <source>
        <dbReference type="Proteomes" id="UP000220251"/>
    </source>
</evidence>
<evidence type="ECO:0000256" key="7">
    <source>
        <dbReference type="RuleBase" id="RU363032"/>
    </source>
</evidence>
<dbReference type="Gene3D" id="1.10.3720.10">
    <property type="entry name" value="MetI-like"/>
    <property type="match status" value="1"/>
</dbReference>
<evidence type="ECO:0000256" key="4">
    <source>
        <dbReference type="ARBA" id="ARBA00022692"/>
    </source>
</evidence>
<keyword evidence="6 7" id="KW-0472">Membrane</keyword>
<sequence length="268" mass="28931">MRVYQKAGLFLLLCLIAVSLAGPFFSGHPYDAIDLEMKNQPPGAVFVFGSDDLGRDVFTRTCIGLRISLLIGAAAAIIDLFIGVTIGAFAALSGKRTEALLMRIADAIYAMPYVLIVLFFLLVLGPGILSMMISLASIGWITLARISLNQFKVVSENDYVRYAKAQGASKSWILRKHLLPNSAKTIAAAMTMTVPTAIFTESFLSFLGLGVQAPMASLGTMISESVSAIEYYPWRIIPPLVAVALLILSFNLLAEMKMEASSHESQSA</sequence>
<evidence type="ECO:0000256" key="6">
    <source>
        <dbReference type="ARBA" id="ARBA00023136"/>
    </source>
</evidence>
<dbReference type="SUPFAM" id="SSF161098">
    <property type="entry name" value="MetI-like"/>
    <property type="match status" value="1"/>
</dbReference>
<feature type="transmembrane region" description="Helical" evidence="7">
    <location>
        <begin position="231"/>
        <end position="253"/>
    </location>
</feature>
<keyword evidence="10" id="KW-1185">Reference proteome</keyword>
<evidence type="ECO:0000256" key="5">
    <source>
        <dbReference type="ARBA" id="ARBA00022989"/>
    </source>
</evidence>
<proteinExistence type="inferred from homology"/>
<dbReference type="AlphaFoldDB" id="A0A0H5DR84"/>
<keyword evidence="2 7" id="KW-0813">Transport</keyword>
<feature type="domain" description="ABC transmembrane type-1" evidence="8">
    <location>
        <begin position="65"/>
        <end position="258"/>
    </location>
</feature>
<keyword evidence="4 7" id="KW-0812">Transmembrane</keyword>
<dbReference type="InterPro" id="IPR025966">
    <property type="entry name" value="OppC_N"/>
</dbReference>
<name>A0A0H5DR84_9BACT</name>
<dbReference type="PANTHER" id="PTHR43386">
    <property type="entry name" value="OLIGOPEPTIDE TRANSPORT SYSTEM PERMEASE PROTEIN APPC"/>
    <property type="match status" value="1"/>
</dbReference>
<dbReference type="InterPro" id="IPR035906">
    <property type="entry name" value="MetI-like_sf"/>
</dbReference>
<dbReference type="RefSeq" id="WP_098038018.1">
    <property type="nucleotide sequence ID" value="NZ_CWGJ01000011.1"/>
</dbReference>
<dbReference type="Pfam" id="PF12911">
    <property type="entry name" value="OppC_N"/>
    <property type="match status" value="1"/>
</dbReference>
<dbReference type="OrthoDB" id="9797472at2"/>
<protein>
    <submittedName>
        <fullName evidence="9">ABC-type transporter, permease subunit</fullName>
    </submittedName>
</protein>
<evidence type="ECO:0000256" key="1">
    <source>
        <dbReference type="ARBA" id="ARBA00004651"/>
    </source>
</evidence>
<dbReference type="CDD" id="cd06261">
    <property type="entry name" value="TM_PBP2"/>
    <property type="match status" value="1"/>
</dbReference>
<dbReference type="Pfam" id="PF00528">
    <property type="entry name" value="BPD_transp_1"/>
    <property type="match status" value="1"/>
</dbReference>
<organism evidence="9 10">
    <name type="scientific">Estrella lausannensis</name>
    <dbReference type="NCBI Taxonomy" id="483423"/>
    <lineage>
        <taxon>Bacteria</taxon>
        <taxon>Pseudomonadati</taxon>
        <taxon>Chlamydiota</taxon>
        <taxon>Chlamydiia</taxon>
        <taxon>Parachlamydiales</taxon>
        <taxon>Candidatus Criblamydiaceae</taxon>
        <taxon>Estrella</taxon>
    </lineage>
</organism>
<evidence type="ECO:0000313" key="9">
    <source>
        <dbReference type="EMBL" id="CRX38169.1"/>
    </source>
</evidence>
<feature type="transmembrane region" description="Helical" evidence="7">
    <location>
        <begin position="104"/>
        <end position="122"/>
    </location>
</feature>
<gene>
    <name evidence="9" type="ORF">ELAC_0820</name>
</gene>
<dbReference type="InterPro" id="IPR000515">
    <property type="entry name" value="MetI-like"/>
</dbReference>
<feature type="transmembrane region" description="Helical" evidence="7">
    <location>
        <begin position="67"/>
        <end position="92"/>
    </location>
</feature>
<feature type="transmembrane region" description="Helical" evidence="7">
    <location>
        <begin position="185"/>
        <end position="211"/>
    </location>
</feature>
<dbReference type="GO" id="GO:0055085">
    <property type="term" value="P:transmembrane transport"/>
    <property type="evidence" value="ECO:0007669"/>
    <property type="project" value="InterPro"/>
</dbReference>
<comment type="subcellular location">
    <subcellularLocation>
        <location evidence="1 7">Cell membrane</location>
        <topology evidence="1 7">Multi-pass membrane protein</topology>
    </subcellularLocation>
</comment>
<feature type="transmembrane region" description="Helical" evidence="7">
    <location>
        <begin position="128"/>
        <end position="148"/>
    </location>
</feature>
<dbReference type="Proteomes" id="UP000220251">
    <property type="component" value="Unassembled WGS sequence"/>
</dbReference>
<keyword evidence="3" id="KW-1003">Cell membrane</keyword>
<dbReference type="PROSITE" id="PS50928">
    <property type="entry name" value="ABC_TM1"/>
    <property type="match status" value="1"/>
</dbReference>
<evidence type="ECO:0000256" key="2">
    <source>
        <dbReference type="ARBA" id="ARBA00022448"/>
    </source>
</evidence>
<evidence type="ECO:0000256" key="3">
    <source>
        <dbReference type="ARBA" id="ARBA00022475"/>
    </source>
</evidence>
<dbReference type="PANTHER" id="PTHR43386:SF22">
    <property type="entry name" value="OLIGOPEPTIDE TRANSPORT SYSTEM PERMEASE PROTEIN OPPC"/>
    <property type="match status" value="1"/>
</dbReference>
<evidence type="ECO:0000259" key="8">
    <source>
        <dbReference type="PROSITE" id="PS50928"/>
    </source>
</evidence>
<dbReference type="EMBL" id="CWGJ01000011">
    <property type="protein sequence ID" value="CRX38169.1"/>
    <property type="molecule type" value="Genomic_DNA"/>
</dbReference>
<dbReference type="InterPro" id="IPR050366">
    <property type="entry name" value="BP-dependent_transpt_permease"/>
</dbReference>
<comment type="similarity">
    <text evidence="7">Belongs to the binding-protein-dependent transport system permease family.</text>
</comment>